<reference evidence="1 2" key="1">
    <citation type="submission" date="2020-08" db="EMBL/GenBank/DDBJ databases">
        <title>Sequencing the genomes of 1000 actinobacteria strains.</title>
        <authorList>
            <person name="Klenk H.-P."/>
        </authorList>
    </citation>
    <scope>NUCLEOTIDE SEQUENCE [LARGE SCALE GENOMIC DNA]</scope>
    <source>
        <strain evidence="1 2">DSM 44230</strain>
    </source>
</reference>
<dbReference type="SUPFAM" id="SSF51905">
    <property type="entry name" value="FAD/NAD(P)-binding domain"/>
    <property type="match status" value="1"/>
</dbReference>
<comment type="caution">
    <text evidence="1">The sequence shown here is derived from an EMBL/GenBank/DDBJ whole genome shotgun (WGS) entry which is preliminary data.</text>
</comment>
<dbReference type="RefSeq" id="WP_185005183.1">
    <property type="nucleotide sequence ID" value="NZ_BAAAUI010000001.1"/>
</dbReference>
<evidence type="ECO:0000313" key="1">
    <source>
        <dbReference type="EMBL" id="MBB4679430.1"/>
    </source>
</evidence>
<dbReference type="AlphaFoldDB" id="A0A7W7FVW5"/>
<organism evidence="1 2">
    <name type="scientific">Crossiella cryophila</name>
    <dbReference type="NCBI Taxonomy" id="43355"/>
    <lineage>
        <taxon>Bacteria</taxon>
        <taxon>Bacillati</taxon>
        <taxon>Actinomycetota</taxon>
        <taxon>Actinomycetes</taxon>
        <taxon>Pseudonocardiales</taxon>
        <taxon>Pseudonocardiaceae</taxon>
        <taxon>Crossiella</taxon>
    </lineage>
</organism>
<dbReference type="PANTHER" id="PTHR43422">
    <property type="entry name" value="THIAMINE THIAZOLE SYNTHASE"/>
    <property type="match status" value="1"/>
</dbReference>
<dbReference type="Proteomes" id="UP000533598">
    <property type="component" value="Unassembled WGS sequence"/>
</dbReference>
<dbReference type="Gene3D" id="3.50.50.60">
    <property type="entry name" value="FAD/NAD(P)-binding domain"/>
    <property type="match status" value="1"/>
</dbReference>
<dbReference type="InterPro" id="IPR036188">
    <property type="entry name" value="FAD/NAD-bd_sf"/>
</dbReference>
<dbReference type="EMBL" id="JACHMH010000001">
    <property type="protein sequence ID" value="MBB4679430.1"/>
    <property type="molecule type" value="Genomic_DNA"/>
</dbReference>
<evidence type="ECO:0000313" key="2">
    <source>
        <dbReference type="Proteomes" id="UP000533598"/>
    </source>
</evidence>
<accession>A0A7W7FVW5</accession>
<keyword evidence="2" id="KW-1185">Reference proteome</keyword>
<name>A0A7W7FVW5_9PSEU</name>
<dbReference type="PANTHER" id="PTHR43422:SF3">
    <property type="entry name" value="THIAMINE THIAZOLE SYNTHASE"/>
    <property type="match status" value="1"/>
</dbReference>
<sequence>MPTPRIRHALVLGGGFAGTLAAYVLTQVADTVTVVDRDRFTNEPTHRKGTPHARHTHTLVSGGARALDDLMPGVIEELLAAGAQRIGLPDRFLALTPYGWFHRRPGTQFIIGSSRRLLEWTIRSRLPRGDQLRFVEATDVIGLTGNATAVTGARCKDRATGEVIELSADIVVDTTGRSSNAVDWLTELGLPAVRQAIVDPGIFYSTRLFRAPAGAEHNFPAVNIQANPVITTRSRRSGVLVPIEDGQWTVTLSGATGSQPTLDEEGQRAFAASLPDPTIAKLIAAAEPLGPAFGFRAHANRRFYFERLPQWPRGLAVMGDAYATFNPVYGHGLTVAARAAIALRDGLAQHGADGARQIQQSIAAAADDAWTMATTQDVRYPQTDCPRPGRAARMQYAFQDWLGRKAMNNDKIAEAQIDVFTLSAPATNMLRPTILLNALRTARKPGLTLPPFSEEELRVLAPTPT</sequence>
<gene>
    <name evidence="1" type="ORF">HNR67_005548</name>
</gene>
<protein>
    <submittedName>
        <fullName evidence="1">2-polyprenyl-6-methoxyphenol hydroxylase-like FAD-dependent oxidoreductase</fullName>
    </submittedName>
</protein>
<proteinExistence type="predicted"/>